<dbReference type="Proteomes" id="UP001225906">
    <property type="component" value="Unassembled WGS sequence"/>
</dbReference>
<comment type="catalytic activity">
    <reaction evidence="9">
        <text>S-methyl-5'-thioadenosine + phosphate = 5-(methylsulfanyl)-alpha-D-ribose 1-phosphate + adenine</text>
        <dbReference type="Rhea" id="RHEA:11852"/>
        <dbReference type="ChEBI" id="CHEBI:16708"/>
        <dbReference type="ChEBI" id="CHEBI:17509"/>
        <dbReference type="ChEBI" id="CHEBI:43474"/>
        <dbReference type="ChEBI" id="CHEBI:58533"/>
        <dbReference type="EC" id="2.4.2.28"/>
    </reaction>
    <physiologicalReaction direction="left-to-right" evidence="9">
        <dbReference type="Rhea" id="RHEA:11853"/>
    </physiologicalReaction>
</comment>
<reference evidence="12" key="1">
    <citation type="journal article" date="2019" name="Int. J. Syst. Evol. Microbiol.">
        <title>The Global Catalogue of Microorganisms (GCM) 10K type strain sequencing project: providing services to taxonomists for standard genome sequencing and annotation.</title>
        <authorList>
            <consortium name="The Broad Institute Genomics Platform"/>
            <consortium name="The Broad Institute Genome Sequencing Center for Infectious Disease"/>
            <person name="Wu L."/>
            <person name="Ma J."/>
        </authorList>
    </citation>
    <scope>NUCLEOTIDE SEQUENCE [LARGE SCALE GENOMIC DNA]</scope>
    <source>
        <strain evidence="12">VKM B-3159</strain>
    </source>
</reference>
<keyword evidence="5" id="KW-0378">Hydrolase</keyword>
<proteinExistence type="inferred from homology"/>
<dbReference type="Gene3D" id="3.60.140.10">
    <property type="entry name" value="CNF1/YfiH-like putative cysteine hydrolases"/>
    <property type="match status" value="1"/>
</dbReference>
<gene>
    <name evidence="11" type="primary">pgeF</name>
    <name evidence="11" type="ORF">Q9291_11470</name>
</gene>
<evidence type="ECO:0000256" key="1">
    <source>
        <dbReference type="ARBA" id="ARBA00000553"/>
    </source>
</evidence>
<dbReference type="SUPFAM" id="SSF64438">
    <property type="entry name" value="CNF1/YfiH-like putative cysteine hydrolases"/>
    <property type="match status" value="1"/>
</dbReference>
<evidence type="ECO:0000313" key="12">
    <source>
        <dbReference type="Proteomes" id="UP001225906"/>
    </source>
</evidence>
<sequence length="242" mass="26054">MADLPIIIPDWPAPAHVKALQTTRLGGVSTGVYASLNLGDHVKDQPQYVAANRQRLSPLLPSEPVWLNQVHGIRVIDAAQASCIESADASFSTHKQVVCVTMTADCLPVLLCDQAGTVVAAVHAGWRSLCDGVIEATVHTMPVAASSLMAWLGPAIGPQAFEVGGEVRAQFMAVDAQAETAFVSHGDKWLGDLYTLARQRLQRLGVTQVYGGGRCTYSEAETFFSYRRDGDTGRMASMIWLE</sequence>
<dbReference type="CDD" id="cd16833">
    <property type="entry name" value="YfiH"/>
    <property type="match status" value="1"/>
</dbReference>
<name>A0ABT9JV51_9PROT</name>
<dbReference type="Pfam" id="PF02578">
    <property type="entry name" value="Cu-oxidase_4"/>
    <property type="match status" value="1"/>
</dbReference>
<evidence type="ECO:0000313" key="11">
    <source>
        <dbReference type="EMBL" id="MDP8568468.1"/>
    </source>
</evidence>
<dbReference type="PANTHER" id="PTHR30616:SF2">
    <property type="entry name" value="PURINE NUCLEOSIDE PHOSPHORYLASE LACC1"/>
    <property type="match status" value="1"/>
</dbReference>
<evidence type="ECO:0000256" key="7">
    <source>
        <dbReference type="ARBA" id="ARBA00047989"/>
    </source>
</evidence>
<evidence type="ECO:0000256" key="10">
    <source>
        <dbReference type="RuleBase" id="RU361274"/>
    </source>
</evidence>
<comment type="catalytic activity">
    <reaction evidence="1">
        <text>inosine + phosphate = alpha-D-ribose 1-phosphate + hypoxanthine</text>
        <dbReference type="Rhea" id="RHEA:27646"/>
        <dbReference type="ChEBI" id="CHEBI:17368"/>
        <dbReference type="ChEBI" id="CHEBI:17596"/>
        <dbReference type="ChEBI" id="CHEBI:43474"/>
        <dbReference type="ChEBI" id="CHEBI:57720"/>
        <dbReference type="EC" id="2.4.2.1"/>
    </reaction>
    <physiologicalReaction direction="left-to-right" evidence="1">
        <dbReference type="Rhea" id="RHEA:27647"/>
    </physiologicalReaction>
</comment>
<dbReference type="EMBL" id="JAVCAP010000022">
    <property type="protein sequence ID" value="MDP8568468.1"/>
    <property type="molecule type" value="Genomic_DNA"/>
</dbReference>
<evidence type="ECO:0000256" key="5">
    <source>
        <dbReference type="ARBA" id="ARBA00022801"/>
    </source>
</evidence>
<evidence type="ECO:0000256" key="6">
    <source>
        <dbReference type="ARBA" id="ARBA00022833"/>
    </source>
</evidence>
<dbReference type="NCBIfam" id="TIGR00726">
    <property type="entry name" value="peptidoglycan editing factor PgeF"/>
    <property type="match status" value="1"/>
</dbReference>
<protein>
    <recommendedName>
        <fullName evidence="10">Purine nucleoside phosphorylase</fullName>
    </recommendedName>
</protein>
<keyword evidence="12" id="KW-1185">Reference proteome</keyword>
<evidence type="ECO:0000256" key="3">
    <source>
        <dbReference type="ARBA" id="ARBA00022679"/>
    </source>
</evidence>
<comment type="catalytic activity">
    <reaction evidence="8">
        <text>adenosine + phosphate = alpha-D-ribose 1-phosphate + adenine</text>
        <dbReference type="Rhea" id="RHEA:27642"/>
        <dbReference type="ChEBI" id="CHEBI:16335"/>
        <dbReference type="ChEBI" id="CHEBI:16708"/>
        <dbReference type="ChEBI" id="CHEBI:43474"/>
        <dbReference type="ChEBI" id="CHEBI:57720"/>
        <dbReference type="EC" id="2.4.2.1"/>
    </reaction>
    <physiologicalReaction direction="left-to-right" evidence="8">
        <dbReference type="Rhea" id="RHEA:27643"/>
    </physiologicalReaction>
</comment>
<evidence type="ECO:0000256" key="4">
    <source>
        <dbReference type="ARBA" id="ARBA00022723"/>
    </source>
</evidence>
<accession>A0ABT9JV51</accession>
<keyword evidence="4" id="KW-0479">Metal-binding</keyword>
<evidence type="ECO:0000256" key="9">
    <source>
        <dbReference type="ARBA" id="ARBA00049893"/>
    </source>
</evidence>
<comment type="catalytic activity">
    <reaction evidence="7">
        <text>adenosine + H2O + H(+) = inosine + NH4(+)</text>
        <dbReference type="Rhea" id="RHEA:24408"/>
        <dbReference type="ChEBI" id="CHEBI:15377"/>
        <dbReference type="ChEBI" id="CHEBI:15378"/>
        <dbReference type="ChEBI" id="CHEBI:16335"/>
        <dbReference type="ChEBI" id="CHEBI:17596"/>
        <dbReference type="ChEBI" id="CHEBI:28938"/>
        <dbReference type="EC" id="3.5.4.4"/>
    </reaction>
    <physiologicalReaction direction="left-to-right" evidence="7">
        <dbReference type="Rhea" id="RHEA:24409"/>
    </physiologicalReaction>
</comment>
<organism evidence="11 12">
    <name type="scientific">Methylophilus aquaticus</name>
    <dbReference type="NCBI Taxonomy" id="1971610"/>
    <lineage>
        <taxon>Bacteria</taxon>
        <taxon>Pseudomonadati</taxon>
        <taxon>Pseudomonadota</taxon>
        <taxon>Betaproteobacteria</taxon>
        <taxon>Nitrosomonadales</taxon>
        <taxon>Methylophilaceae</taxon>
        <taxon>Methylophilus</taxon>
    </lineage>
</organism>
<dbReference type="InterPro" id="IPR011324">
    <property type="entry name" value="Cytotoxic_necrot_fac-like_cat"/>
</dbReference>
<dbReference type="InterPro" id="IPR003730">
    <property type="entry name" value="Cu_polyphenol_OxRdtase"/>
</dbReference>
<comment type="caution">
    <text evidence="11">The sequence shown here is derived from an EMBL/GenBank/DDBJ whole genome shotgun (WGS) entry which is preliminary data.</text>
</comment>
<keyword evidence="6" id="KW-0862">Zinc</keyword>
<evidence type="ECO:0000256" key="2">
    <source>
        <dbReference type="ARBA" id="ARBA00007353"/>
    </source>
</evidence>
<evidence type="ECO:0000256" key="8">
    <source>
        <dbReference type="ARBA" id="ARBA00048968"/>
    </source>
</evidence>
<dbReference type="PANTHER" id="PTHR30616">
    <property type="entry name" value="UNCHARACTERIZED PROTEIN YFIH"/>
    <property type="match status" value="1"/>
</dbReference>
<dbReference type="InterPro" id="IPR038371">
    <property type="entry name" value="Cu_polyphenol_OxRdtase_sf"/>
</dbReference>
<comment type="similarity">
    <text evidence="2 10">Belongs to the purine nucleoside phosphorylase YfiH/LACC1 family.</text>
</comment>
<keyword evidence="3" id="KW-0808">Transferase</keyword>
<dbReference type="RefSeq" id="WP_306390188.1">
    <property type="nucleotide sequence ID" value="NZ_JAVCAP010000022.1"/>
</dbReference>